<dbReference type="Gene3D" id="3.40.50.720">
    <property type="entry name" value="NAD(P)-binding Rossmann-like Domain"/>
    <property type="match status" value="2"/>
</dbReference>
<dbReference type="GO" id="GO:0016491">
    <property type="term" value="F:oxidoreductase activity"/>
    <property type="evidence" value="ECO:0007669"/>
    <property type="project" value="UniProtKB-KW"/>
</dbReference>
<organism evidence="6 7">
    <name type="scientific">Olivibacter oleidegradans</name>
    <dbReference type="NCBI Taxonomy" id="760123"/>
    <lineage>
        <taxon>Bacteria</taxon>
        <taxon>Pseudomonadati</taxon>
        <taxon>Bacteroidota</taxon>
        <taxon>Sphingobacteriia</taxon>
        <taxon>Sphingobacteriales</taxon>
        <taxon>Sphingobacteriaceae</taxon>
        <taxon>Olivibacter</taxon>
    </lineage>
</organism>
<dbReference type="InterPro" id="IPR006140">
    <property type="entry name" value="D-isomer_DH_NAD-bd"/>
</dbReference>
<feature type="domain" description="D-isomer specific 2-hydroxyacid dehydrogenase NAD-binding" evidence="5">
    <location>
        <begin position="109"/>
        <end position="287"/>
    </location>
</feature>
<dbReference type="SUPFAM" id="SSF52283">
    <property type="entry name" value="Formate/glycerate dehydrogenase catalytic domain-like"/>
    <property type="match status" value="1"/>
</dbReference>
<dbReference type="Proteomes" id="UP001589774">
    <property type="component" value="Unassembled WGS sequence"/>
</dbReference>
<comment type="similarity">
    <text evidence="3">Belongs to the D-isomer specific 2-hydroxyacid dehydrogenase family.</text>
</comment>
<keyword evidence="2" id="KW-0520">NAD</keyword>
<evidence type="ECO:0000256" key="3">
    <source>
        <dbReference type="RuleBase" id="RU003719"/>
    </source>
</evidence>
<dbReference type="EC" id="1.1.1.-" evidence="6"/>
<dbReference type="InterPro" id="IPR036291">
    <property type="entry name" value="NAD(P)-bd_dom_sf"/>
</dbReference>
<evidence type="ECO:0000313" key="7">
    <source>
        <dbReference type="Proteomes" id="UP001589774"/>
    </source>
</evidence>
<gene>
    <name evidence="6" type="ORF">ACFFI0_14680</name>
</gene>
<protein>
    <submittedName>
        <fullName evidence="6">2-hydroxyacid dehydrogenase</fullName>
        <ecNumber evidence="6">1.1.1.-</ecNumber>
    </submittedName>
</protein>
<dbReference type="InterPro" id="IPR029752">
    <property type="entry name" value="D-isomer_DH_CS1"/>
</dbReference>
<dbReference type="RefSeq" id="WP_013667120.1">
    <property type="nucleotide sequence ID" value="NZ_JBHLWO010000002.1"/>
</dbReference>
<feature type="domain" description="D-isomer specific 2-hydroxyacid dehydrogenase catalytic" evidence="4">
    <location>
        <begin position="7"/>
        <end position="319"/>
    </location>
</feature>
<evidence type="ECO:0000256" key="2">
    <source>
        <dbReference type="ARBA" id="ARBA00023027"/>
    </source>
</evidence>
<keyword evidence="7" id="KW-1185">Reference proteome</keyword>
<evidence type="ECO:0000313" key="6">
    <source>
        <dbReference type="EMBL" id="MFC0319563.1"/>
    </source>
</evidence>
<dbReference type="EMBL" id="JBHLWO010000002">
    <property type="protein sequence ID" value="MFC0319563.1"/>
    <property type="molecule type" value="Genomic_DNA"/>
</dbReference>
<accession>A0ABV6HKZ6</accession>
<evidence type="ECO:0000259" key="4">
    <source>
        <dbReference type="Pfam" id="PF00389"/>
    </source>
</evidence>
<dbReference type="PANTHER" id="PTHR10996:SF178">
    <property type="entry name" value="2-HYDROXYACID DEHYDROGENASE YGL185C-RELATED"/>
    <property type="match status" value="1"/>
</dbReference>
<reference evidence="6 7" key="1">
    <citation type="submission" date="2024-09" db="EMBL/GenBank/DDBJ databases">
        <authorList>
            <person name="Sun Q."/>
            <person name="Mori K."/>
        </authorList>
    </citation>
    <scope>NUCLEOTIDE SEQUENCE [LARGE SCALE GENOMIC DNA]</scope>
    <source>
        <strain evidence="6 7">CCM 7765</strain>
    </source>
</reference>
<evidence type="ECO:0000256" key="1">
    <source>
        <dbReference type="ARBA" id="ARBA00023002"/>
    </source>
</evidence>
<dbReference type="PROSITE" id="PS00065">
    <property type="entry name" value="D_2_HYDROXYACID_DH_1"/>
    <property type="match status" value="1"/>
</dbReference>
<dbReference type="Pfam" id="PF02826">
    <property type="entry name" value="2-Hacid_dh_C"/>
    <property type="match status" value="1"/>
</dbReference>
<dbReference type="Pfam" id="PF00389">
    <property type="entry name" value="2-Hacid_dh"/>
    <property type="match status" value="1"/>
</dbReference>
<dbReference type="SUPFAM" id="SSF51735">
    <property type="entry name" value="NAD(P)-binding Rossmann-fold domains"/>
    <property type="match status" value="1"/>
</dbReference>
<comment type="caution">
    <text evidence="6">The sequence shown here is derived from an EMBL/GenBank/DDBJ whole genome shotgun (WGS) entry which is preliminary data.</text>
</comment>
<dbReference type="InterPro" id="IPR050223">
    <property type="entry name" value="D-isomer_2-hydroxyacid_DH"/>
</dbReference>
<dbReference type="InterPro" id="IPR006139">
    <property type="entry name" value="D-isomer_2_OHA_DH_cat_dom"/>
</dbReference>
<evidence type="ECO:0000259" key="5">
    <source>
        <dbReference type="Pfam" id="PF02826"/>
    </source>
</evidence>
<name>A0ABV6HKZ6_9SPHI</name>
<sequence>MTVFIDRMIPQIGLDLLNEAGITYEQHVDRRELSTQELIDRCSKHNALLTAGWGPLNSEFIAACKHLKIISLHSVGYDRVDIKAATKWGIPVGNTPDVLSEATADTAFLLMLAVSRKALYLHKKIIKGEWGFSQPIDDLGFSLQGKTLGIFGLGNIGCELAKKAKAAFNMPIIYHNRSHNKEAERNLGAKRVSFDDLVSQSDVLVAFSSLTPETKNKFNRDVFRKMKPSAIFINPSRGGVHNEPDLIEALQQGIIWGAGLDVTNPEPMQADNPLLNMPNVAVFPHIGSNTVEARNGMASIAAKNVIAAFQGRPLLHIVNPEVYEQH</sequence>
<dbReference type="CDD" id="cd05301">
    <property type="entry name" value="GDH"/>
    <property type="match status" value="1"/>
</dbReference>
<keyword evidence="1 3" id="KW-0560">Oxidoreductase</keyword>
<dbReference type="PANTHER" id="PTHR10996">
    <property type="entry name" value="2-HYDROXYACID DEHYDROGENASE-RELATED"/>
    <property type="match status" value="1"/>
</dbReference>
<proteinExistence type="inferred from homology"/>